<evidence type="ECO:0000313" key="3">
    <source>
        <dbReference type="Proteomes" id="UP000034543"/>
    </source>
</evidence>
<dbReference type="AlphaFoldDB" id="A0A0G1CD10"/>
<protein>
    <submittedName>
        <fullName evidence="2">Uncharacterized protein</fullName>
    </submittedName>
</protein>
<comment type="caution">
    <text evidence="2">The sequence shown here is derived from an EMBL/GenBank/DDBJ whole genome shotgun (WGS) entry which is preliminary data.</text>
</comment>
<dbReference type="Proteomes" id="UP000034543">
    <property type="component" value="Unassembled WGS sequence"/>
</dbReference>
<sequence>MVTPDKENKIISFPQFHNTPDTRGRKGRSLTTTTTIEFPERAARLYQHLRNPREPQNYSFPIEYFTHSDATQFGFITLDQNQTELDNQKVRLFIEWPADGVIIDLGYETKPEISHLQSFAYILVPHDNHIIAELAGVGLPEALEAVVALNWPNGAWERQRLKISLIKLFEVNPEAVRATFATVRRYIESDLKQFVFDCSATLASMDETADSLSWKLLQKHKKNLTGKKVVVLAGREHRAIFEPDYQPPEESIVAPDGRVEEIFALYAARDQKLAQTPRAVKQGIKEPVIGVDPETRLEKLLNVYPLEPGNENLREELNTLLKARYRGWIMSGHYHLREEEVKRLQKFGIENANMLFAEVLFAHGEQILTKLRLVSQQKGSRNYVVIDSLLRKVRKVAKELQLLQLINTEKLWVNITELEKRFYPFNDGA</sequence>
<evidence type="ECO:0000256" key="1">
    <source>
        <dbReference type="SAM" id="MobiDB-lite"/>
    </source>
</evidence>
<reference evidence="2 3" key="1">
    <citation type="journal article" date="2015" name="Nature">
        <title>rRNA introns, odd ribosomes, and small enigmatic genomes across a large radiation of phyla.</title>
        <authorList>
            <person name="Brown C.T."/>
            <person name="Hug L.A."/>
            <person name="Thomas B.C."/>
            <person name="Sharon I."/>
            <person name="Castelle C.J."/>
            <person name="Singh A."/>
            <person name="Wilkins M.J."/>
            <person name="Williams K.H."/>
            <person name="Banfield J.F."/>
        </authorList>
    </citation>
    <scope>NUCLEOTIDE SEQUENCE [LARGE SCALE GENOMIC DNA]</scope>
</reference>
<dbReference type="EMBL" id="LCFB01000044">
    <property type="protein sequence ID" value="KKS83279.1"/>
    <property type="molecule type" value="Genomic_DNA"/>
</dbReference>
<name>A0A0G1CD10_9BACT</name>
<accession>A0A0G1CD10</accession>
<dbReference type="STRING" id="1618436.UV59_C0044G0002"/>
<proteinExistence type="predicted"/>
<feature type="region of interest" description="Disordered" evidence="1">
    <location>
        <begin position="1"/>
        <end position="30"/>
    </location>
</feature>
<evidence type="ECO:0000313" key="2">
    <source>
        <dbReference type="EMBL" id="KKS83279.1"/>
    </source>
</evidence>
<organism evidence="2 3">
    <name type="scientific">Candidatus Gottesmanbacteria bacterium GW2011_GWA1_43_11</name>
    <dbReference type="NCBI Taxonomy" id="1618436"/>
    <lineage>
        <taxon>Bacteria</taxon>
        <taxon>Candidatus Gottesmaniibacteriota</taxon>
    </lineage>
</organism>
<gene>
    <name evidence="2" type="ORF">UV59_C0044G0002</name>
</gene>